<comment type="pathway">
    <text evidence="5">Cell wall biogenesis; peptidoglycan biosynthesis.</text>
</comment>
<evidence type="ECO:0000256" key="3">
    <source>
        <dbReference type="ARBA" id="ARBA00023235"/>
    </source>
</evidence>
<comment type="caution">
    <text evidence="5">Lacks conserved residue(s) required for the propagation of feature annotation.</text>
</comment>
<feature type="active site" description="Proton donor/acceptor" evidence="5">
    <location>
        <position position="69"/>
    </location>
</feature>
<organism evidence="6 7">
    <name type="scientific">Denitrobaculum tricleocarpae</name>
    <dbReference type="NCBI Taxonomy" id="2591009"/>
    <lineage>
        <taxon>Bacteria</taxon>
        <taxon>Pseudomonadati</taxon>
        <taxon>Pseudomonadota</taxon>
        <taxon>Alphaproteobacteria</taxon>
        <taxon>Rhodospirillales</taxon>
        <taxon>Rhodospirillaceae</taxon>
        <taxon>Denitrobaculum</taxon>
    </lineage>
</organism>
<dbReference type="GO" id="GO:0008360">
    <property type="term" value="P:regulation of cell shape"/>
    <property type="evidence" value="ECO:0007669"/>
    <property type="project" value="UniProtKB-KW"/>
</dbReference>
<dbReference type="PANTHER" id="PTHR21198">
    <property type="entry name" value="GLUTAMATE RACEMASE"/>
    <property type="match status" value="1"/>
</dbReference>
<accession>A0A545TWQ1</accession>
<dbReference type="Gene3D" id="3.40.50.1860">
    <property type="match status" value="2"/>
</dbReference>
<keyword evidence="2 5" id="KW-0573">Peptidoglycan synthesis</keyword>
<dbReference type="PANTHER" id="PTHR21198:SF2">
    <property type="entry name" value="GLUTAMATE RACEMASE"/>
    <property type="match status" value="1"/>
</dbReference>
<feature type="active site" description="Proton donor/acceptor" evidence="5">
    <location>
        <position position="208"/>
    </location>
</feature>
<dbReference type="OrthoDB" id="9801055at2"/>
<gene>
    <name evidence="5" type="primary">murI</name>
    <name evidence="6" type="ORF">FKG95_05185</name>
</gene>
<sequence>MIGVFDSGDGGLTVLKALVRRLPEQDFLYLGDHARAPIGGRDPEDIYNLTVANIDYLFSQGCRLVLLACNTASAVALRRLQQTWLPQRDTELGQPGRRVLGVLVPMVEAIARVPWNSAGQSIEQQANPTRSRVAIFATRRTVETGSYPLEIGLRAPKVEVVQQACPELVARIEAGASRDELRGMVGRYVEALLAQMEGRIPDTAVLGCTHYPLVAPAFAGALPQGVELLDQPGLVAESLADYLSRHPAFDKKGGAQHAGPPVRRFITTGSAEYASEKASLFFGAPVTFEHCAF</sequence>
<evidence type="ECO:0000256" key="2">
    <source>
        <dbReference type="ARBA" id="ARBA00022984"/>
    </source>
</evidence>
<dbReference type="GO" id="GO:0009252">
    <property type="term" value="P:peptidoglycan biosynthetic process"/>
    <property type="evidence" value="ECO:0007669"/>
    <property type="project" value="UniProtKB-UniRule"/>
</dbReference>
<reference evidence="6 7" key="1">
    <citation type="submission" date="2019-06" db="EMBL/GenBank/DDBJ databases">
        <title>Whole genome sequence for Rhodospirillaceae sp. R148.</title>
        <authorList>
            <person name="Wang G."/>
        </authorList>
    </citation>
    <scope>NUCLEOTIDE SEQUENCE [LARGE SCALE GENOMIC DNA]</scope>
    <source>
        <strain evidence="6 7">R148</strain>
    </source>
</reference>
<keyword evidence="7" id="KW-1185">Reference proteome</keyword>
<comment type="function">
    <text evidence="5">Provides the (R)-glutamate required for cell wall biosynthesis.</text>
</comment>
<evidence type="ECO:0000256" key="1">
    <source>
        <dbReference type="ARBA" id="ARBA00022960"/>
    </source>
</evidence>
<dbReference type="UniPathway" id="UPA00219"/>
<evidence type="ECO:0000313" key="7">
    <source>
        <dbReference type="Proteomes" id="UP000315252"/>
    </source>
</evidence>
<comment type="similarity">
    <text evidence="5">Belongs to the aspartate/glutamate racemases family.</text>
</comment>
<feature type="binding site" evidence="5">
    <location>
        <begin position="70"/>
        <end position="71"/>
    </location>
    <ligand>
        <name>substrate</name>
    </ligand>
</feature>
<evidence type="ECO:0000313" key="6">
    <source>
        <dbReference type="EMBL" id="TQV81645.1"/>
    </source>
</evidence>
<protein>
    <recommendedName>
        <fullName evidence="5">Glutamate racemase</fullName>
        <ecNumber evidence="5">5.1.1.3</ecNumber>
    </recommendedName>
</protein>
<dbReference type="GO" id="GO:0008881">
    <property type="term" value="F:glutamate racemase activity"/>
    <property type="evidence" value="ECO:0007669"/>
    <property type="project" value="UniProtKB-UniRule"/>
</dbReference>
<dbReference type="AlphaFoldDB" id="A0A545TWQ1"/>
<dbReference type="InterPro" id="IPR004391">
    <property type="entry name" value="Glu_race"/>
</dbReference>
<comment type="caution">
    <text evidence="6">The sequence shown here is derived from an EMBL/GenBank/DDBJ whole genome shotgun (WGS) entry which is preliminary data.</text>
</comment>
<dbReference type="SUPFAM" id="SSF53681">
    <property type="entry name" value="Aspartate/glutamate racemase"/>
    <property type="match status" value="2"/>
</dbReference>
<dbReference type="GO" id="GO:0071555">
    <property type="term" value="P:cell wall organization"/>
    <property type="evidence" value="ECO:0007669"/>
    <property type="project" value="UniProtKB-KW"/>
</dbReference>
<comment type="catalytic activity">
    <reaction evidence="5">
        <text>L-glutamate = D-glutamate</text>
        <dbReference type="Rhea" id="RHEA:12813"/>
        <dbReference type="ChEBI" id="CHEBI:29985"/>
        <dbReference type="ChEBI" id="CHEBI:29986"/>
        <dbReference type="EC" id="5.1.1.3"/>
    </reaction>
</comment>
<feature type="binding site" evidence="5">
    <location>
        <begin position="6"/>
        <end position="7"/>
    </location>
    <ligand>
        <name>substrate</name>
    </ligand>
</feature>
<dbReference type="EMBL" id="VHSH01000002">
    <property type="protein sequence ID" value="TQV81645.1"/>
    <property type="molecule type" value="Genomic_DNA"/>
</dbReference>
<dbReference type="Proteomes" id="UP000315252">
    <property type="component" value="Unassembled WGS sequence"/>
</dbReference>
<keyword evidence="3 5" id="KW-0413">Isomerase</keyword>
<dbReference type="HAMAP" id="MF_00258">
    <property type="entry name" value="Glu_racemase"/>
    <property type="match status" value="1"/>
</dbReference>
<dbReference type="RefSeq" id="WP_142895276.1">
    <property type="nucleotide sequence ID" value="NZ_ML660053.1"/>
</dbReference>
<feature type="binding site" evidence="5">
    <location>
        <begin position="209"/>
        <end position="210"/>
    </location>
    <ligand>
        <name>substrate</name>
    </ligand>
</feature>
<keyword evidence="1 5" id="KW-0133">Cell shape</keyword>
<dbReference type="EC" id="5.1.1.3" evidence="5"/>
<dbReference type="InterPro" id="IPR001920">
    <property type="entry name" value="Asp/Glu_race"/>
</dbReference>
<name>A0A545TWQ1_9PROT</name>
<proteinExistence type="inferred from homology"/>
<evidence type="ECO:0000256" key="5">
    <source>
        <dbReference type="HAMAP-Rule" id="MF_00258"/>
    </source>
</evidence>
<evidence type="ECO:0000256" key="4">
    <source>
        <dbReference type="ARBA" id="ARBA00023316"/>
    </source>
</evidence>
<keyword evidence="4 5" id="KW-0961">Cell wall biogenesis/degradation</keyword>